<feature type="non-terminal residue" evidence="2">
    <location>
        <position position="1"/>
    </location>
</feature>
<proteinExistence type="predicted"/>
<dbReference type="GO" id="GO:0003676">
    <property type="term" value="F:nucleic acid binding"/>
    <property type="evidence" value="ECO:0007669"/>
    <property type="project" value="InterPro"/>
</dbReference>
<dbReference type="Proteomes" id="UP000054485">
    <property type="component" value="Unassembled WGS sequence"/>
</dbReference>
<dbReference type="SUPFAM" id="SSF53098">
    <property type="entry name" value="Ribonuclease H-like"/>
    <property type="match status" value="1"/>
</dbReference>
<reference evidence="3" key="2">
    <citation type="submission" date="2015-01" db="EMBL/GenBank/DDBJ databases">
        <title>Evolutionary Origins and Diversification of the Mycorrhizal Mutualists.</title>
        <authorList>
            <consortium name="DOE Joint Genome Institute"/>
            <consortium name="Mycorrhizal Genomics Consortium"/>
            <person name="Kohler A."/>
            <person name="Kuo A."/>
            <person name="Nagy L.G."/>
            <person name="Floudas D."/>
            <person name="Copeland A."/>
            <person name="Barry K.W."/>
            <person name="Cichocki N."/>
            <person name="Veneault-Fourrey C."/>
            <person name="LaButti K."/>
            <person name="Lindquist E.A."/>
            <person name="Lipzen A."/>
            <person name="Lundell T."/>
            <person name="Morin E."/>
            <person name="Murat C."/>
            <person name="Riley R."/>
            <person name="Ohm R."/>
            <person name="Sun H."/>
            <person name="Tunlid A."/>
            <person name="Henrissat B."/>
            <person name="Grigoriev I.V."/>
            <person name="Hibbett D.S."/>
            <person name="Martin F."/>
        </authorList>
    </citation>
    <scope>NUCLEOTIDE SEQUENCE [LARGE SCALE GENOMIC DNA]</scope>
    <source>
        <strain evidence="3">UH-Slu-Lm8-n1</strain>
    </source>
</reference>
<protein>
    <recommendedName>
        <fullName evidence="1">RNase H type-1 domain-containing protein</fullName>
    </recommendedName>
</protein>
<dbReference type="CDD" id="cd09276">
    <property type="entry name" value="Rnase_HI_RT_non_LTR"/>
    <property type="match status" value="1"/>
</dbReference>
<dbReference type="HOGENOM" id="CLU_000680_30_6_1"/>
<dbReference type="InterPro" id="IPR012337">
    <property type="entry name" value="RNaseH-like_sf"/>
</dbReference>
<organism evidence="2 3">
    <name type="scientific">Suillus luteus UH-Slu-Lm8-n1</name>
    <dbReference type="NCBI Taxonomy" id="930992"/>
    <lineage>
        <taxon>Eukaryota</taxon>
        <taxon>Fungi</taxon>
        <taxon>Dikarya</taxon>
        <taxon>Basidiomycota</taxon>
        <taxon>Agaricomycotina</taxon>
        <taxon>Agaricomycetes</taxon>
        <taxon>Agaricomycetidae</taxon>
        <taxon>Boletales</taxon>
        <taxon>Suillineae</taxon>
        <taxon>Suillaceae</taxon>
        <taxon>Suillus</taxon>
    </lineage>
</organism>
<dbReference type="InParanoid" id="A0A0D0BL69"/>
<evidence type="ECO:0000313" key="3">
    <source>
        <dbReference type="Proteomes" id="UP000054485"/>
    </source>
</evidence>
<dbReference type="Gene3D" id="3.30.420.10">
    <property type="entry name" value="Ribonuclease H-like superfamily/Ribonuclease H"/>
    <property type="match status" value="1"/>
</dbReference>
<dbReference type="PROSITE" id="PS50879">
    <property type="entry name" value="RNASE_H_1"/>
    <property type="match status" value="1"/>
</dbReference>
<accession>A0A0D0BL69</accession>
<gene>
    <name evidence="2" type="ORF">CY34DRAFT_58948</name>
</gene>
<dbReference type="EMBL" id="KN835200">
    <property type="protein sequence ID" value="KIK43988.1"/>
    <property type="molecule type" value="Genomic_DNA"/>
</dbReference>
<dbReference type="AlphaFoldDB" id="A0A0D0BL69"/>
<evidence type="ECO:0000313" key="2">
    <source>
        <dbReference type="EMBL" id="KIK43988.1"/>
    </source>
</evidence>
<sequence>TVYEAEVVGLTLAAKLISTERNMKYPASIFVDNQAAIQAGENHYTKSGSYLVEHFRRMTKRLAKNRDNQGQNFHLTLRWIPGHKGVEGNELADAAAKEAAK</sequence>
<reference evidence="2 3" key="1">
    <citation type="submission" date="2014-04" db="EMBL/GenBank/DDBJ databases">
        <authorList>
            <consortium name="DOE Joint Genome Institute"/>
            <person name="Kuo A."/>
            <person name="Ruytinx J."/>
            <person name="Rineau F."/>
            <person name="Colpaert J."/>
            <person name="Kohler A."/>
            <person name="Nagy L.G."/>
            <person name="Floudas D."/>
            <person name="Copeland A."/>
            <person name="Barry K.W."/>
            <person name="Cichocki N."/>
            <person name="Veneault-Fourrey C."/>
            <person name="LaButti K."/>
            <person name="Lindquist E.A."/>
            <person name="Lipzen A."/>
            <person name="Lundell T."/>
            <person name="Morin E."/>
            <person name="Murat C."/>
            <person name="Sun H."/>
            <person name="Tunlid A."/>
            <person name="Henrissat B."/>
            <person name="Grigoriev I.V."/>
            <person name="Hibbett D.S."/>
            <person name="Martin F."/>
            <person name="Nordberg H.P."/>
            <person name="Cantor M.N."/>
            <person name="Hua S.X."/>
        </authorList>
    </citation>
    <scope>NUCLEOTIDE SEQUENCE [LARGE SCALE GENOMIC DNA]</scope>
    <source>
        <strain evidence="2 3">UH-Slu-Lm8-n1</strain>
    </source>
</reference>
<dbReference type="InterPro" id="IPR036397">
    <property type="entry name" value="RNaseH_sf"/>
</dbReference>
<feature type="domain" description="RNase H type-1" evidence="1">
    <location>
        <begin position="1"/>
        <end position="101"/>
    </location>
</feature>
<evidence type="ECO:0000259" key="1">
    <source>
        <dbReference type="PROSITE" id="PS50879"/>
    </source>
</evidence>
<dbReference type="GO" id="GO:0004523">
    <property type="term" value="F:RNA-DNA hybrid ribonuclease activity"/>
    <property type="evidence" value="ECO:0007669"/>
    <property type="project" value="InterPro"/>
</dbReference>
<dbReference type="InterPro" id="IPR002156">
    <property type="entry name" value="RNaseH_domain"/>
</dbReference>
<dbReference type="Pfam" id="PF00075">
    <property type="entry name" value="RNase_H"/>
    <property type="match status" value="1"/>
</dbReference>
<dbReference type="OrthoDB" id="2681093at2759"/>
<keyword evidence="3" id="KW-1185">Reference proteome</keyword>
<feature type="non-terminal residue" evidence="2">
    <location>
        <position position="101"/>
    </location>
</feature>
<name>A0A0D0BL69_9AGAM</name>